<feature type="region of interest" description="Disordered" evidence="1">
    <location>
        <begin position="30"/>
        <end position="59"/>
    </location>
</feature>
<gene>
    <name evidence="2" type="ORF">QYF61_003056</name>
</gene>
<dbReference type="PANTHER" id="PTHR33332">
    <property type="entry name" value="REVERSE TRANSCRIPTASE DOMAIN-CONTAINING PROTEIN"/>
    <property type="match status" value="1"/>
</dbReference>
<evidence type="ECO:0000256" key="1">
    <source>
        <dbReference type="SAM" id="MobiDB-lite"/>
    </source>
</evidence>
<protein>
    <recommendedName>
        <fullName evidence="4">Rna-directed dna polymerase from mobile element jockey-like</fullName>
    </recommendedName>
</protein>
<evidence type="ECO:0000313" key="3">
    <source>
        <dbReference type="Proteomes" id="UP001333110"/>
    </source>
</evidence>
<keyword evidence="3" id="KW-1185">Reference proteome</keyword>
<comment type="caution">
    <text evidence="2">The sequence shown here is derived from an EMBL/GenBank/DDBJ whole genome shotgun (WGS) entry which is preliminary data.</text>
</comment>
<dbReference type="EMBL" id="JAUNZN010000009">
    <property type="protein sequence ID" value="KAK4815498.1"/>
    <property type="molecule type" value="Genomic_DNA"/>
</dbReference>
<accession>A0AAN7NQY2</accession>
<proteinExistence type="predicted"/>
<sequence length="535" mass="61193">MHPRVLKELADSGEVPGNWKKGNIAPIFKKGRKEDPRNHRPVSLTSALGNHGTDPPRSYAKEDREHGFTKGKSCLTNLVAFYDEVTTSVDKRRATDFCKACHMVPHNILLSKLERDGLNGWTVRWMGELAGWSHLEGTVLVLFSIFINDIHSGIECTLSKLGDNTKLSSAADTPEGWDAIQKDLDKLEKWAHVNRRRFNKAKCKVLHLGQGNPLYQYRLGDEGIESSPAEKDLQVLMDEKLDMSQQCALAAQKAHHVLGCIKRSMASRLREVILPLYSALVRPHLEYCIQLWSPQHRKDMELLERVQRRAAKMIRGMEYLFYEERLMRAYTKDGDKLFSRACSNRTRANGFKLKEGRFSLDIRKTFFTVRVVRHWNRLPREVVDAPSLEVFKVRSVLRPTRASPLHGSVCGTEVLPTVEDDWVRDQMSKLDIGKSQRTRWDASEGAKEVSQCHCDTGLFFGRSQQSNKMKTELESKVYTQKLLDPKLFLKAKPTPGISWQKLLKWPRDANSEGCTSDIQPIQCSTLKKKSQERPR</sequence>
<reference evidence="2 3" key="1">
    <citation type="journal article" date="2023" name="J. Hered.">
        <title>Chromosome-level genome of the wood stork (Mycteria americana) provides insight into avian chromosome evolution.</title>
        <authorList>
            <person name="Flamio R. Jr."/>
            <person name="Ramstad K.M."/>
        </authorList>
    </citation>
    <scope>NUCLEOTIDE SEQUENCE [LARGE SCALE GENOMIC DNA]</scope>
    <source>
        <strain evidence="2">JAX WOST 10</strain>
    </source>
</reference>
<organism evidence="2 3">
    <name type="scientific">Mycteria americana</name>
    <name type="common">Wood stork</name>
    <dbReference type="NCBI Taxonomy" id="33587"/>
    <lineage>
        <taxon>Eukaryota</taxon>
        <taxon>Metazoa</taxon>
        <taxon>Chordata</taxon>
        <taxon>Craniata</taxon>
        <taxon>Vertebrata</taxon>
        <taxon>Euteleostomi</taxon>
        <taxon>Archelosauria</taxon>
        <taxon>Archosauria</taxon>
        <taxon>Dinosauria</taxon>
        <taxon>Saurischia</taxon>
        <taxon>Theropoda</taxon>
        <taxon>Coelurosauria</taxon>
        <taxon>Aves</taxon>
        <taxon>Neognathae</taxon>
        <taxon>Neoaves</taxon>
        <taxon>Aequornithes</taxon>
        <taxon>Ciconiiformes</taxon>
        <taxon>Ciconiidae</taxon>
        <taxon>Mycteria</taxon>
    </lineage>
</organism>
<name>A0AAN7NQY2_MYCAM</name>
<evidence type="ECO:0008006" key="4">
    <source>
        <dbReference type="Google" id="ProtNLM"/>
    </source>
</evidence>
<dbReference type="PRINTS" id="PR01345">
    <property type="entry name" value="CERVTRCPTASE"/>
</dbReference>
<evidence type="ECO:0000313" key="2">
    <source>
        <dbReference type="EMBL" id="KAK4815498.1"/>
    </source>
</evidence>
<dbReference type="AlphaFoldDB" id="A0AAN7NQY2"/>
<dbReference type="Proteomes" id="UP001333110">
    <property type="component" value="Unassembled WGS sequence"/>
</dbReference>